<reference evidence="8 9" key="1">
    <citation type="submission" date="2022-06" db="EMBL/GenBank/DDBJ databases">
        <title>Genomic Encyclopedia of Archaeal and Bacterial Type Strains, Phase II (KMG-II): from individual species to whole genera.</title>
        <authorList>
            <person name="Goeker M."/>
        </authorList>
    </citation>
    <scope>NUCLEOTIDE SEQUENCE [LARGE SCALE GENOMIC DNA]</scope>
    <source>
        <strain evidence="8 9">DSM 44255</strain>
    </source>
</reference>
<feature type="transmembrane region" description="Helical" evidence="6">
    <location>
        <begin position="409"/>
        <end position="426"/>
    </location>
</feature>
<dbReference type="InterPro" id="IPR011701">
    <property type="entry name" value="MFS"/>
</dbReference>
<feature type="transmembrane region" description="Helical" evidence="6">
    <location>
        <begin position="387"/>
        <end position="403"/>
    </location>
</feature>
<feature type="transmembrane region" description="Helical" evidence="6">
    <location>
        <begin position="172"/>
        <end position="196"/>
    </location>
</feature>
<protein>
    <submittedName>
        <fullName evidence="8">Arabinose efflux permease, MFS family</fullName>
    </submittedName>
</protein>
<feature type="transmembrane region" description="Helical" evidence="6">
    <location>
        <begin position="341"/>
        <end position="366"/>
    </location>
</feature>
<dbReference type="EMBL" id="JAMTCO010000007">
    <property type="protein sequence ID" value="MCP2270593.1"/>
    <property type="molecule type" value="Genomic_DNA"/>
</dbReference>
<dbReference type="Gene3D" id="1.20.1250.20">
    <property type="entry name" value="MFS general substrate transporter like domains"/>
    <property type="match status" value="2"/>
</dbReference>
<feature type="transmembrane region" description="Helical" evidence="6">
    <location>
        <begin position="284"/>
        <end position="305"/>
    </location>
</feature>
<dbReference type="InterPro" id="IPR036259">
    <property type="entry name" value="MFS_trans_sf"/>
</dbReference>
<feature type="transmembrane region" description="Helical" evidence="6">
    <location>
        <begin position="138"/>
        <end position="160"/>
    </location>
</feature>
<dbReference type="PANTHER" id="PTHR23508:SF10">
    <property type="entry name" value="CARBOXYLIC ACID TRANSPORTER PROTEIN HOMOLOG"/>
    <property type="match status" value="1"/>
</dbReference>
<evidence type="ECO:0000256" key="3">
    <source>
        <dbReference type="ARBA" id="ARBA00022989"/>
    </source>
</evidence>
<comment type="subcellular location">
    <subcellularLocation>
        <location evidence="1">Cell membrane</location>
        <topology evidence="1">Multi-pass membrane protein</topology>
    </subcellularLocation>
</comment>
<sequence length="436" mass="45928">MADTTGTADTAGTAGTAGTAEQAGKTGQAATRRGRWWRDLPQRGRKAVVGAFLGYGLDSYDFWVLPLGLTAIAATFGLNTGQTGLLSTTTLVFSAVGGVAAGVLADRLGRVRTLMITVITYAVFTALCGLAPNYETLLALRAMQGLGFGGEWATGAILVAEYVNATHRGRAAALVQSSWAVGWGLAALVSTLVFSLTDPSTGWRILFFTGALPALLVIYLRRGLQDAPVFTPEKARGSLKAIFRRDLLKRTVFASLLATGCQGGYYTLATWLPTFLAKNRGLTVIGTGGYLVFLISGAFLGYLTGGQVADRFGRKTAFRLFAVLSAVLLLAYTQLPSSVGGYVMYLGFPLGFCSSAIFSGFGAYLAELYPSRARGAGPGFTYNFGRAVGAFFPTAIGFIALTYGIGGAMAFGAVAYGIAFVSLFWLPETRDQELSE</sequence>
<feature type="transmembrane region" description="Helical" evidence="6">
    <location>
        <begin position="60"/>
        <end position="78"/>
    </location>
</feature>
<dbReference type="Pfam" id="PF07690">
    <property type="entry name" value="MFS_1"/>
    <property type="match status" value="1"/>
</dbReference>
<dbReference type="Proteomes" id="UP001205185">
    <property type="component" value="Unassembled WGS sequence"/>
</dbReference>
<evidence type="ECO:0000259" key="7">
    <source>
        <dbReference type="PROSITE" id="PS50850"/>
    </source>
</evidence>
<evidence type="ECO:0000256" key="5">
    <source>
        <dbReference type="SAM" id="MobiDB-lite"/>
    </source>
</evidence>
<feature type="transmembrane region" description="Helical" evidence="6">
    <location>
        <begin position="202"/>
        <end position="220"/>
    </location>
</feature>
<keyword evidence="4 6" id="KW-0472">Membrane</keyword>
<comment type="caution">
    <text evidence="8">The sequence shown here is derived from an EMBL/GenBank/DDBJ whole genome shotgun (WGS) entry which is preliminary data.</text>
</comment>
<feature type="compositionally biased region" description="Low complexity" evidence="5">
    <location>
        <begin position="1"/>
        <end position="31"/>
    </location>
</feature>
<dbReference type="PROSITE" id="PS00217">
    <property type="entry name" value="SUGAR_TRANSPORT_2"/>
    <property type="match status" value="1"/>
</dbReference>
<evidence type="ECO:0000313" key="8">
    <source>
        <dbReference type="EMBL" id="MCP2270593.1"/>
    </source>
</evidence>
<feature type="region of interest" description="Disordered" evidence="5">
    <location>
        <begin position="1"/>
        <end position="35"/>
    </location>
</feature>
<proteinExistence type="predicted"/>
<feature type="transmembrane region" description="Helical" evidence="6">
    <location>
        <begin position="111"/>
        <end position="132"/>
    </location>
</feature>
<keyword evidence="9" id="KW-1185">Reference proteome</keyword>
<evidence type="ECO:0000256" key="2">
    <source>
        <dbReference type="ARBA" id="ARBA00022692"/>
    </source>
</evidence>
<feature type="domain" description="Major facilitator superfamily (MFS) profile" evidence="7">
    <location>
        <begin position="47"/>
        <end position="430"/>
    </location>
</feature>
<feature type="transmembrane region" description="Helical" evidence="6">
    <location>
        <begin position="84"/>
        <end position="104"/>
    </location>
</feature>
<evidence type="ECO:0000256" key="6">
    <source>
        <dbReference type="SAM" id="Phobius"/>
    </source>
</evidence>
<feature type="transmembrane region" description="Helical" evidence="6">
    <location>
        <begin position="252"/>
        <end position="272"/>
    </location>
</feature>
<evidence type="ECO:0000256" key="4">
    <source>
        <dbReference type="ARBA" id="ARBA00023136"/>
    </source>
</evidence>
<dbReference type="InterPro" id="IPR020846">
    <property type="entry name" value="MFS_dom"/>
</dbReference>
<dbReference type="InterPro" id="IPR005829">
    <property type="entry name" value="Sugar_transporter_CS"/>
</dbReference>
<accession>A0ABT1ID87</accession>
<evidence type="ECO:0000256" key="1">
    <source>
        <dbReference type="ARBA" id="ARBA00004651"/>
    </source>
</evidence>
<name>A0ABT1ID87_9PSEU</name>
<dbReference type="PANTHER" id="PTHR23508">
    <property type="entry name" value="CARBOXYLIC ACID TRANSPORTER PROTEIN HOMOLOG"/>
    <property type="match status" value="1"/>
</dbReference>
<dbReference type="RefSeq" id="WP_253887550.1">
    <property type="nucleotide sequence ID" value="NZ_BAAAVB010000009.1"/>
</dbReference>
<gene>
    <name evidence="8" type="ORF">LV75_003094</name>
</gene>
<evidence type="ECO:0000313" key="9">
    <source>
        <dbReference type="Proteomes" id="UP001205185"/>
    </source>
</evidence>
<dbReference type="SUPFAM" id="SSF103473">
    <property type="entry name" value="MFS general substrate transporter"/>
    <property type="match status" value="1"/>
</dbReference>
<dbReference type="PROSITE" id="PS00216">
    <property type="entry name" value="SUGAR_TRANSPORT_1"/>
    <property type="match status" value="1"/>
</dbReference>
<feature type="transmembrane region" description="Helical" evidence="6">
    <location>
        <begin position="317"/>
        <end position="335"/>
    </location>
</feature>
<keyword evidence="2 6" id="KW-0812">Transmembrane</keyword>
<keyword evidence="3 6" id="KW-1133">Transmembrane helix</keyword>
<dbReference type="CDD" id="cd17371">
    <property type="entry name" value="MFS_MucK"/>
    <property type="match status" value="1"/>
</dbReference>
<organism evidence="8 9">
    <name type="scientific">Actinokineospora diospyrosa</name>
    <dbReference type="NCBI Taxonomy" id="103728"/>
    <lineage>
        <taxon>Bacteria</taxon>
        <taxon>Bacillati</taxon>
        <taxon>Actinomycetota</taxon>
        <taxon>Actinomycetes</taxon>
        <taxon>Pseudonocardiales</taxon>
        <taxon>Pseudonocardiaceae</taxon>
        <taxon>Actinokineospora</taxon>
    </lineage>
</organism>
<dbReference type="PROSITE" id="PS50850">
    <property type="entry name" value="MFS"/>
    <property type="match status" value="1"/>
</dbReference>